<dbReference type="EMBL" id="JACHEU010000001">
    <property type="protein sequence ID" value="MBB6011537.1"/>
    <property type="molecule type" value="Genomic_DNA"/>
</dbReference>
<proteinExistence type="predicted"/>
<organism evidence="1 2">
    <name type="scientific">Aquamicrobium lusatiense</name>
    <dbReference type="NCBI Taxonomy" id="89772"/>
    <lineage>
        <taxon>Bacteria</taxon>
        <taxon>Pseudomonadati</taxon>
        <taxon>Pseudomonadota</taxon>
        <taxon>Alphaproteobacteria</taxon>
        <taxon>Hyphomicrobiales</taxon>
        <taxon>Phyllobacteriaceae</taxon>
        <taxon>Aquamicrobium</taxon>
    </lineage>
</organism>
<evidence type="ECO:0000313" key="2">
    <source>
        <dbReference type="Proteomes" id="UP000533306"/>
    </source>
</evidence>
<evidence type="ECO:0000313" key="1">
    <source>
        <dbReference type="EMBL" id="MBB6011537.1"/>
    </source>
</evidence>
<dbReference type="AlphaFoldDB" id="A0A7W9VUZ8"/>
<sequence>MPLQNRVDPFGVIHAVAERGMFTGNRGIIHDPDTRTLLPRRWTTKAWIICECDFGDQRRVPMGRNGGRDGARKEPGGKAGWTELFFLDEVTALAAGHRPCFYCRRERAKDFLGRFATASGIAEPRAPQLDTRLHGERLASRTKPAVMTPADIAKLPEGAMFSTGATCFTRRDGRYLQWSFAGYISASIPEADGFVLLTPPATVAVLRAGYRPDWHASAGA</sequence>
<name>A0A7W9VUZ8_9HYPH</name>
<comment type="caution">
    <text evidence="1">The sequence shown here is derived from an EMBL/GenBank/DDBJ whole genome shotgun (WGS) entry which is preliminary data.</text>
</comment>
<protein>
    <submittedName>
        <fullName evidence="1">Uncharacterized protein</fullName>
    </submittedName>
</protein>
<dbReference type="Proteomes" id="UP000533306">
    <property type="component" value="Unassembled WGS sequence"/>
</dbReference>
<gene>
    <name evidence="1" type="ORF">HNR59_000882</name>
</gene>
<reference evidence="1 2" key="1">
    <citation type="submission" date="2020-08" db="EMBL/GenBank/DDBJ databases">
        <title>Genomic Encyclopedia of Type Strains, Phase IV (KMG-IV): sequencing the most valuable type-strain genomes for metagenomic binning, comparative biology and taxonomic classification.</title>
        <authorList>
            <person name="Goeker M."/>
        </authorList>
    </citation>
    <scope>NUCLEOTIDE SEQUENCE [LARGE SCALE GENOMIC DNA]</scope>
    <source>
        <strain evidence="1 2">DSM 11099</strain>
    </source>
</reference>
<accession>A0A7W9VUZ8</accession>
<keyword evidence="2" id="KW-1185">Reference proteome</keyword>
<dbReference type="RefSeq" id="WP_183826517.1">
    <property type="nucleotide sequence ID" value="NZ_JACHEU010000001.1"/>
</dbReference>